<dbReference type="PANTHER" id="PTHR46211:SF14">
    <property type="entry name" value="GLYCEROPHOSPHODIESTER PHOSPHODIESTERASE"/>
    <property type="match status" value="1"/>
</dbReference>
<proteinExistence type="predicted"/>
<evidence type="ECO:0000313" key="4">
    <source>
        <dbReference type="Proteomes" id="UP000468388"/>
    </source>
</evidence>
<evidence type="ECO:0000313" key="3">
    <source>
        <dbReference type="EMBL" id="MVT41368.1"/>
    </source>
</evidence>
<gene>
    <name evidence="3" type="ORF">GO495_12300</name>
</gene>
<comment type="caution">
    <text evidence="3">The sequence shown here is derived from an EMBL/GenBank/DDBJ whole genome shotgun (WGS) entry which is preliminary data.</text>
</comment>
<evidence type="ECO:0000256" key="1">
    <source>
        <dbReference type="SAM" id="SignalP"/>
    </source>
</evidence>
<dbReference type="GO" id="GO:0006629">
    <property type="term" value="P:lipid metabolic process"/>
    <property type="evidence" value="ECO:0007669"/>
    <property type="project" value="InterPro"/>
</dbReference>
<keyword evidence="1" id="KW-0732">Signal</keyword>
<dbReference type="AlphaFoldDB" id="A0A6N8JA42"/>
<dbReference type="PROSITE" id="PS51704">
    <property type="entry name" value="GP_PDE"/>
    <property type="match status" value="1"/>
</dbReference>
<sequence length="295" mass="33531">MKYIFILLLMATGASAQQKTDVQSHRGGRALMPENTIPAMIHAIDLGTRTLELDCVISSDNKVVVSHDVYMSADFMRKPDGSDIDKKDEKNYALYKMTYDSIRKFDAGSKPHPEFHDQRKMKTYKPLLSELIDSVEAYVKLHHLKPVYYNMETKCSPQGDGTYHPAPDVFSSLVMDVINKKHIADRVTIQSFDIRTLQIIHKDFPKQKTALLIMNRESFANNIKTLGFTPDIYSPYFALVTPELVKEAHETKVAVLPWTVNEVSDMEKMISYGVDGMITDYPDRLVGVAGNYQKK</sequence>
<evidence type="ECO:0000259" key="2">
    <source>
        <dbReference type="PROSITE" id="PS51704"/>
    </source>
</evidence>
<reference evidence="3 4" key="1">
    <citation type="submission" date="2019-12" db="EMBL/GenBank/DDBJ databases">
        <title>The draft genomic sequence of strain Chitinophaga oryziterrae JCM 16595.</title>
        <authorList>
            <person name="Zhang X."/>
        </authorList>
    </citation>
    <scope>NUCLEOTIDE SEQUENCE [LARGE SCALE GENOMIC DNA]</scope>
    <source>
        <strain evidence="3 4">JCM 16595</strain>
    </source>
</reference>
<dbReference type="RefSeq" id="WP_157299997.1">
    <property type="nucleotide sequence ID" value="NZ_BAAAZB010000025.1"/>
</dbReference>
<feature type="signal peptide" evidence="1">
    <location>
        <begin position="1"/>
        <end position="16"/>
    </location>
</feature>
<dbReference type="CDD" id="cd08567">
    <property type="entry name" value="GDPD_SpGDE_like"/>
    <property type="match status" value="1"/>
</dbReference>
<keyword evidence="4" id="KW-1185">Reference proteome</keyword>
<feature type="chain" id="PRO_5026664250" evidence="1">
    <location>
        <begin position="17"/>
        <end position="295"/>
    </location>
</feature>
<organism evidence="3 4">
    <name type="scientific">Chitinophaga oryziterrae</name>
    <dbReference type="NCBI Taxonomy" id="1031224"/>
    <lineage>
        <taxon>Bacteria</taxon>
        <taxon>Pseudomonadati</taxon>
        <taxon>Bacteroidota</taxon>
        <taxon>Chitinophagia</taxon>
        <taxon>Chitinophagales</taxon>
        <taxon>Chitinophagaceae</taxon>
        <taxon>Chitinophaga</taxon>
    </lineage>
</organism>
<dbReference type="Proteomes" id="UP000468388">
    <property type="component" value="Unassembled WGS sequence"/>
</dbReference>
<dbReference type="InterPro" id="IPR030395">
    <property type="entry name" value="GP_PDE_dom"/>
</dbReference>
<accession>A0A6N8JA42</accession>
<feature type="domain" description="GP-PDE" evidence="2">
    <location>
        <begin position="20"/>
        <end position="289"/>
    </location>
</feature>
<name>A0A6N8JA42_9BACT</name>
<dbReference type="OrthoDB" id="384721at2"/>
<dbReference type="EMBL" id="WRXO01000003">
    <property type="protein sequence ID" value="MVT41368.1"/>
    <property type="molecule type" value="Genomic_DNA"/>
</dbReference>
<protein>
    <submittedName>
        <fullName evidence="3">Glycerophosphodiester phosphodiesterase</fullName>
    </submittedName>
</protein>
<dbReference type="PROSITE" id="PS50007">
    <property type="entry name" value="PIPLC_X_DOMAIN"/>
    <property type="match status" value="1"/>
</dbReference>
<dbReference type="GO" id="GO:0008081">
    <property type="term" value="F:phosphoric diester hydrolase activity"/>
    <property type="evidence" value="ECO:0007669"/>
    <property type="project" value="InterPro"/>
</dbReference>
<dbReference type="InterPro" id="IPR017946">
    <property type="entry name" value="PLC-like_Pdiesterase_TIM-brl"/>
</dbReference>
<dbReference type="PANTHER" id="PTHR46211">
    <property type="entry name" value="GLYCEROPHOSPHORYL DIESTER PHOSPHODIESTERASE"/>
    <property type="match status" value="1"/>
</dbReference>
<dbReference type="Pfam" id="PF03009">
    <property type="entry name" value="GDPD"/>
    <property type="match status" value="1"/>
</dbReference>
<dbReference type="SUPFAM" id="SSF51695">
    <property type="entry name" value="PLC-like phosphodiesterases"/>
    <property type="match status" value="1"/>
</dbReference>
<dbReference type="Gene3D" id="3.20.20.190">
    <property type="entry name" value="Phosphatidylinositol (PI) phosphodiesterase"/>
    <property type="match status" value="1"/>
</dbReference>